<name>A0A5S4TCU3_STRPY</name>
<dbReference type="Proteomes" id="UP000324058">
    <property type="component" value="Unassembled WGS sequence"/>
</dbReference>
<evidence type="ECO:0000313" key="3">
    <source>
        <dbReference type="EMBL" id="TYK94019.1"/>
    </source>
</evidence>
<dbReference type="Gene3D" id="1.10.260.40">
    <property type="entry name" value="lambda repressor-like DNA-binding domains"/>
    <property type="match status" value="1"/>
</dbReference>
<organism evidence="3 4">
    <name type="scientific">Streptococcus pyogenes</name>
    <dbReference type="NCBI Taxonomy" id="1314"/>
    <lineage>
        <taxon>Bacteria</taxon>
        <taxon>Bacillati</taxon>
        <taxon>Bacillota</taxon>
        <taxon>Bacilli</taxon>
        <taxon>Lactobacillales</taxon>
        <taxon>Streptococcaceae</taxon>
        <taxon>Streptococcus</taxon>
    </lineage>
</organism>
<dbReference type="InterPro" id="IPR010982">
    <property type="entry name" value="Lambda_DNA-bd_dom_sf"/>
</dbReference>
<evidence type="ECO:0000256" key="1">
    <source>
        <dbReference type="SAM" id="MobiDB-lite"/>
    </source>
</evidence>
<comment type="caution">
    <text evidence="3">The sequence shown here is derived from an EMBL/GenBank/DDBJ whole genome shotgun (WGS) entry which is preliminary data.</text>
</comment>
<sequence length="109" mass="11953">MAEKSCRRKADHAAKGCLLIGAFQSGLEALRLEAQLTRGEFAKSLGIPRSSYFHLMTTAANPSLSYIELIAERAGVDPLTLLRKRTSDRRHEGDSIGSMKGSAYSKNLR</sequence>
<dbReference type="InterPro" id="IPR001387">
    <property type="entry name" value="Cro/C1-type_HTH"/>
</dbReference>
<dbReference type="OrthoDB" id="8128338at2"/>
<proteinExistence type="predicted"/>
<evidence type="ECO:0000313" key="4">
    <source>
        <dbReference type="Proteomes" id="UP000324058"/>
    </source>
</evidence>
<dbReference type="SMART" id="SM00530">
    <property type="entry name" value="HTH_XRE"/>
    <property type="match status" value="1"/>
</dbReference>
<dbReference type="GO" id="GO:0003677">
    <property type="term" value="F:DNA binding"/>
    <property type="evidence" value="ECO:0007669"/>
    <property type="project" value="InterPro"/>
</dbReference>
<dbReference type="EMBL" id="SJLL01000374">
    <property type="protein sequence ID" value="TYK94019.1"/>
    <property type="molecule type" value="Genomic_DNA"/>
</dbReference>
<dbReference type="SUPFAM" id="SSF47413">
    <property type="entry name" value="lambda repressor-like DNA-binding domains"/>
    <property type="match status" value="1"/>
</dbReference>
<feature type="region of interest" description="Disordered" evidence="1">
    <location>
        <begin position="84"/>
        <end position="109"/>
    </location>
</feature>
<feature type="domain" description="HTH cro/C1-type" evidence="2">
    <location>
        <begin position="27"/>
        <end position="81"/>
    </location>
</feature>
<protein>
    <submittedName>
        <fullName evidence="3">XRE family transcriptional regulator</fullName>
    </submittedName>
</protein>
<reference evidence="3 4" key="1">
    <citation type="submission" date="2019-02" db="EMBL/GenBank/DDBJ databases">
        <title>Novel genomic isolates of S. pyogenes and S. dysgalactiae subsp. equisimilis associated to necrotising fasciitis (NSTI).</title>
        <authorList>
            <person name="Barrantes I."/>
        </authorList>
    </citation>
    <scope>NUCLEOTIDE SEQUENCE [LARGE SCALE GENOMIC DNA]</scope>
    <source>
        <strain evidence="3 4">SPY2028</strain>
    </source>
</reference>
<dbReference type="Pfam" id="PF13560">
    <property type="entry name" value="HTH_31"/>
    <property type="match status" value="1"/>
</dbReference>
<gene>
    <name evidence="3" type="ORF">E0F66_11825</name>
</gene>
<dbReference type="AlphaFoldDB" id="A0A5S4TCU3"/>
<accession>A0A5S4TCU3</accession>
<dbReference type="PROSITE" id="PS50943">
    <property type="entry name" value="HTH_CROC1"/>
    <property type="match status" value="1"/>
</dbReference>
<dbReference type="CDD" id="cd00093">
    <property type="entry name" value="HTH_XRE"/>
    <property type="match status" value="1"/>
</dbReference>
<evidence type="ECO:0000259" key="2">
    <source>
        <dbReference type="PROSITE" id="PS50943"/>
    </source>
</evidence>